<evidence type="ECO:0000313" key="1">
    <source>
        <dbReference type="EMBL" id="CAL1395664.1"/>
    </source>
</evidence>
<dbReference type="EMBL" id="OZ034819">
    <property type="protein sequence ID" value="CAL1395664.1"/>
    <property type="molecule type" value="Genomic_DNA"/>
</dbReference>
<organism evidence="1 2">
    <name type="scientific">Linum trigynum</name>
    <dbReference type="NCBI Taxonomy" id="586398"/>
    <lineage>
        <taxon>Eukaryota</taxon>
        <taxon>Viridiplantae</taxon>
        <taxon>Streptophyta</taxon>
        <taxon>Embryophyta</taxon>
        <taxon>Tracheophyta</taxon>
        <taxon>Spermatophyta</taxon>
        <taxon>Magnoliopsida</taxon>
        <taxon>eudicotyledons</taxon>
        <taxon>Gunneridae</taxon>
        <taxon>Pentapetalae</taxon>
        <taxon>rosids</taxon>
        <taxon>fabids</taxon>
        <taxon>Malpighiales</taxon>
        <taxon>Linaceae</taxon>
        <taxon>Linum</taxon>
    </lineage>
</organism>
<accession>A0AAV2FCC7</accession>
<protein>
    <submittedName>
        <fullName evidence="1">Uncharacterized protein</fullName>
    </submittedName>
</protein>
<dbReference type="Proteomes" id="UP001497516">
    <property type="component" value="Chromosome 6"/>
</dbReference>
<reference evidence="1 2" key="1">
    <citation type="submission" date="2024-04" db="EMBL/GenBank/DDBJ databases">
        <authorList>
            <person name="Fracassetti M."/>
        </authorList>
    </citation>
    <scope>NUCLEOTIDE SEQUENCE [LARGE SCALE GENOMIC DNA]</scope>
</reference>
<proteinExistence type="predicted"/>
<sequence>MFVKQYLNLGLVILKTLYKNITNLTMKTIHGGAYVTRLARYFRINLEECKCTTIRSTQLFTRDNLTKMQFLEVTNNKKTIKGIIP</sequence>
<evidence type="ECO:0000313" key="2">
    <source>
        <dbReference type="Proteomes" id="UP001497516"/>
    </source>
</evidence>
<name>A0AAV2FCC7_9ROSI</name>
<gene>
    <name evidence="1" type="ORF">LTRI10_LOCUS36080</name>
</gene>
<dbReference type="AlphaFoldDB" id="A0AAV2FCC7"/>
<keyword evidence="2" id="KW-1185">Reference proteome</keyword>